<evidence type="ECO:0000313" key="6">
    <source>
        <dbReference type="Proteomes" id="UP001224997"/>
    </source>
</evidence>
<evidence type="ECO:0000256" key="2">
    <source>
        <dbReference type="ARBA" id="ARBA00023125"/>
    </source>
</evidence>
<reference evidence="5 6" key="1">
    <citation type="submission" date="2023-08" db="EMBL/GenBank/DDBJ databases">
        <authorList>
            <person name="Park J.-S."/>
        </authorList>
    </citation>
    <scope>NUCLEOTIDE SEQUENCE [LARGE SCALE GENOMIC DNA]</scope>
    <source>
        <strain evidence="5 6">2205BS29-5</strain>
    </source>
</reference>
<keyword evidence="6" id="KW-1185">Reference proteome</keyword>
<keyword evidence="2" id="KW-0238">DNA-binding</keyword>
<keyword evidence="1" id="KW-0805">Transcription regulation</keyword>
<sequence length="230" mass="25434">MLTHPAGHDLFEDLRARILSLEMPPGMALSRADLSARYGISSTPLRDALLRLQDEGLVDIQPQSRTLVSLIDLDQARQIHVLRSAVEAEVAMRLAQDPPAGLGEELQHLIAAQQDEAQSGNMKGFARLDLAFHEALFRHARLQAVHQVIRRESVHIDRLRALHLMQQEKARQILTDHRAIAAAIADRLPDAAGAQMRRHLSQSILLGPQLTSEMPAYFTKRSAGPEGSAP</sequence>
<protein>
    <submittedName>
        <fullName evidence="5">GntR family transcriptional regulator</fullName>
    </submittedName>
</protein>
<dbReference type="PROSITE" id="PS50949">
    <property type="entry name" value="HTH_GNTR"/>
    <property type="match status" value="1"/>
</dbReference>
<dbReference type="Pfam" id="PF07729">
    <property type="entry name" value="FCD"/>
    <property type="match status" value="1"/>
</dbReference>
<dbReference type="Pfam" id="PF00392">
    <property type="entry name" value="GntR"/>
    <property type="match status" value="1"/>
</dbReference>
<evidence type="ECO:0000256" key="3">
    <source>
        <dbReference type="ARBA" id="ARBA00023163"/>
    </source>
</evidence>
<dbReference type="SUPFAM" id="SSF46785">
    <property type="entry name" value="Winged helix' DNA-binding domain"/>
    <property type="match status" value="1"/>
</dbReference>
<dbReference type="InterPro" id="IPR000524">
    <property type="entry name" value="Tscrpt_reg_HTH_GntR"/>
</dbReference>
<dbReference type="InterPro" id="IPR036388">
    <property type="entry name" value="WH-like_DNA-bd_sf"/>
</dbReference>
<organism evidence="5 6">
    <name type="scientific">Paracoccus spongiarum</name>
    <dbReference type="NCBI Taxonomy" id="3064387"/>
    <lineage>
        <taxon>Bacteria</taxon>
        <taxon>Pseudomonadati</taxon>
        <taxon>Pseudomonadota</taxon>
        <taxon>Alphaproteobacteria</taxon>
        <taxon>Rhodobacterales</taxon>
        <taxon>Paracoccaceae</taxon>
        <taxon>Paracoccus</taxon>
    </lineage>
</organism>
<dbReference type="PANTHER" id="PTHR43537">
    <property type="entry name" value="TRANSCRIPTIONAL REGULATOR, GNTR FAMILY"/>
    <property type="match status" value="1"/>
</dbReference>
<dbReference type="CDD" id="cd07377">
    <property type="entry name" value="WHTH_GntR"/>
    <property type="match status" value="1"/>
</dbReference>
<dbReference type="EMBL" id="JAVAMQ010000005">
    <property type="protein sequence ID" value="MDP5306818.1"/>
    <property type="molecule type" value="Genomic_DNA"/>
</dbReference>
<evidence type="ECO:0000256" key="1">
    <source>
        <dbReference type="ARBA" id="ARBA00023015"/>
    </source>
</evidence>
<proteinExistence type="predicted"/>
<comment type="caution">
    <text evidence="5">The sequence shown here is derived from an EMBL/GenBank/DDBJ whole genome shotgun (WGS) entry which is preliminary data.</text>
</comment>
<evidence type="ECO:0000259" key="4">
    <source>
        <dbReference type="PROSITE" id="PS50949"/>
    </source>
</evidence>
<gene>
    <name evidence="5" type="ORF">Q5Y72_06915</name>
</gene>
<keyword evidence="3" id="KW-0804">Transcription</keyword>
<name>A0ABT9JAI3_9RHOB</name>
<dbReference type="Gene3D" id="1.10.10.10">
    <property type="entry name" value="Winged helix-like DNA-binding domain superfamily/Winged helix DNA-binding domain"/>
    <property type="match status" value="1"/>
</dbReference>
<dbReference type="SUPFAM" id="SSF48008">
    <property type="entry name" value="GntR ligand-binding domain-like"/>
    <property type="match status" value="1"/>
</dbReference>
<dbReference type="SMART" id="SM00895">
    <property type="entry name" value="FCD"/>
    <property type="match status" value="1"/>
</dbReference>
<accession>A0ABT9JAI3</accession>
<dbReference type="Gene3D" id="1.20.120.530">
    <property type="entry name" value="GntR ligand-binding domain-like"/>
    <property type="match status" value="1"/>
</dbReference>
<dbReference type="InterPro" id="IPR011711">
    <property type="entry name" value="GntR_C"/>
</dbReference>
<dbReference type="Proteomes" id="UP001224997">
    <property type="component" value="Unassembled WGS sequence"/>
</dbReference>
<evidence type="ECO:0000313" key="5">
    <source>
        <dbReference type="EMBL" id="MDP5306818.1"/>
    </source>
</evidence>
<dbReference type="InterPro" id="IPR036390">
    <property type="entry name" value="WH_DNA-bd_sf"/>
</dbReference>
<dbReference type="InterPro" id="IPR008920">
    <property type="entry name" value="TF_FadR/GntR_C"/>
</dbReference>
<feature type="domain" description="HTH gntR-type" evidence="4">
    <location>
        <begin position="4"/>
        <end position="71"/>
    </location>
</feature>
<dbReference type="RefSeq" id="WP_305962672.1">
    <property type="nucleotide sequence ID" value="NZ_JAVAMQ010000005.1"/>
</dbReference>
<dbReference type="PANTHER" id="PTHR43537:SF45">
    <property type="entry name" value="GNTR FAMILY REGULATORY PROTEIN"/>
    <property type="match status" value="1"/>
</dbReference>
<dbReference type="SMART" id="SM00345">
    <property type="entry name" value="HTH_GNTR"/>
    <property type="match status" value="1"/>
</dbReference>